<sequence length="522" mass="58103">MNFTAESGCCADIFSASNSKDSPRRNVMPQSCVQTQSEIDILTEKARQDLSQLGYPAARWLTPIGHDDPTLDDVAIIGGGQSGVTIAAQLKWDGVDRVSVLDAAAPGQEGPWKTFARMEELRTPKTTIGTEFNVPNLSVRRWFETRYGAQAWETTARIPRTDWKDYLDWYAQVFEIRISNGIEVVDIAPDGDFIALTLLEKDKVSKKLARTVVLATGMDGAGGWHVPSFISDHLSPSRYNHTNGPVDFAALNGKRIGILGHGASAFDNAIKALEAGAASVDLCFRRSRLPRTNPHRALENPALMTHFPDLSDLTRWQIARYFVKNDQPPPVRSFQTALVMPGFTLRPATPWLSVAEKPESVLVETPHGSLEFDHLLLATGLTVNLSKRRELSRIADRVRLWGDCFTPPDGEDDARLAQMPYLDRHYAFLPKDQADDWVQRIFAFNSASAVSHGPHSTSISGHRHALPRLVRGVERRLLLDTEMTLLPALLGYKSQDLPVADDFEDGFLKTNLETPKRRLRMS</sequence>
<evidence type="ECO:0000313" key="2">
    <source>
        <dbReference type="EMBL" id="MFC3967265.1"/>
    </source>
</evidence>
<name>A0ABV8E516_9HYPH</name>
<evidence type="ECO:0000256" key="1">
    <source>
        <dbReference type="ARBA" id="ARBA00023002"/>
    </source>
</evidence>
<dbReference type="RefSeq" id="WP_247261821.1">
    <property type="nucleotide sequence ID" value="NZ_JALJQZ010000028.1"/>
</dbReference>
<dbReference type="SUPFAM" id="SSF51905">
    <property type="entry name" value="FAD/NAD(P)-binding domain"/>
    <property type="match status" value="1"/>
</dbReference>
<dbReference type="PANTHER" id="PTHR43539">
    <property type="entry name" value="FLAVIN-BINDING MONOOXYGENASE-LIKE PROTEIN (AFU_ORTHOLOGUE AFUA_4G09220)"/>
    <property type="match status" value="1"/>
</dbReference>
<dbReference type="EMBL" id="JBHSBD010000014">
    <property type="protein sequence ID" value="MFC3967265.1"/>
    <property type="molecule type" value="Genomic_DNA"/>
</dbReference>
<evidence type="ECO:0000313" key="3">
    <source>
        <dbReference type="Proteomes" id="UP001595697"/>
    </source>
</evidence>
<keyword evidence="1" id="KW-0560">Oxidoreductase</keyword>
<proteinExistence type="predicted"/>
<dbReference type="Pfam" id="PF13738">
    <property type="entry name" value="Pyr_redox_3"/>
    <property type="match status" value="1"/>
</dbReference>
<dbReference type="Gene3D" id="3.50.50.60">
    <property type="entry name" value="FAD/NAD(P)-binding domain"/>
    <property type="match status" value="1"/>
</dbReference>
<keyword evidence="3" id="KW-1185">Reference proteome</keyword>
<accession>A0ABV8E516</accession>
<organism evidence="2 3">
    <name type="scientific">Rhizobium lemnae</name>
    <dbReference type="NCBI Taxonomy" id="1214924"/>
    <lineage>
        <taxon>Bacteria</taxon>
        <taxon>Pseudomonadati</taxon>
        <taxon>Pseudomonadota</taxon>
        <taxon>Alphaproteobacteria</taxon>
        <taxon>Hyphomicrobiales</taxon>
        <taxon>Rhizobiaceae</taxon>
        <taxon>Rhizobium/Agrobacterium group</taxon>
        <taxon>Rhizobium</taxon>
    </lineage>
</organism>
<comment type="caution">
    <text evidence="2">The sequence shown here is derived from an EMBL/GenBank/DDBJ whole genome shotgun (WGS) entry which is preliminary data.</text>
</comment>
<dbReference type="InterPro" id="IPR036188">
    <property type="entry name" value="FAD/NAD-bd_sf"/>
</dbReference>
<dbReference type="InterPro" id="IPR050982">
    <property type="entry name" value="Auxin_biosynth/cation_transpt"/>
</dbReference>
<gene>
    <name evidence="2" type="ORF">ACFOVS_03825</name>
</gene>
<reference evidence="3" key="1">
    <citation type="journal article" date="2019" name="Int. J. Syst. Evol. Microbiol.">
        <title>The Global Catalogue of Microorganisms (GCM) 10K type strain sequencing project: providing services to taxonomists for standard genome sequencing and annotation.</title>
        <authorList>
            <consortium name="The Broad Institute Genomics Platform"/>
            <consortium name="The Broad Institute Genome Sequencing Center for Infectious Disease"/>
            <person name="Wu L."/>
            <person name="Ma J."/>
        </authorList>
    </citation>
    <scope>NUCLEOTIDE SEQUENCE [LARGE SCALE GENOMIC DNA]</scope>
    <source>
        <strain evidence="3">TBRC 5781</strain>
    </source>
</reference>
<dbReference type="PANTHER" id="PTHR43539:SF91">
    <property type="entry name" value="FAD-DEPENDENT URATE HYDROXYLASE"/>
    <property type="match status" value="1"/>
</dbReference>
<dbReference type="Proteomes" id="UP001595697">
    <property type="component" value="Unassembled WGS sequence"/>
</dbReference>
<protein>
    <submittedName>
        <fullName evidence="2">FAD/NAD(P)-binding protein</fullName>
    </submittedName>
</protein>